<dbReference type="InterPro" id="IPR017871">
    <property type="entry name" value="ABC_transporter-like_CS"/>
</dbReference>
<dbReference type="PANTHER" id="PTHR19229">
    <property type="entry name" value="ATP-BINDING CASSETTE TRANSPORTER SUBFAMILY A ABCA"/>
    <property type="match status" value="1"/>
</dbReference>
<feature type="transmembrane region" description="Helical" evidence="8">
    <location>
        <begin position="1593"/>
        <end position="1615"/>
    </location>
</feature>
<dbReference type="PROSITE" id="PS50893">
    <property type="entry name" value="ABC_TRANSPORTER_2"/>
    <property type="match status" value="2"/>
</dbReference>
<dbReference type="GO" id="GO:0140359">
    <property type="term" value="F:ABC-type transporter activity"/>
    <property type="evidence" value="ECO:0007669"/>
    <property type="project" value="InterPro"/>
</dbReference>
<dbReference type="Pfam" id="PF00005">
    <property type="entry name" value="ABC_tran"/>
    <property type="match status" value="2"/>
</dbReference>
<dbReference type="Pfam" id="PF23321">
    <property type="entry name" value="R1_ABCA1"/>
    <property type="match status" value="1"/>
</dbReference>
<evidence type="ECO:0000256" key="4">
    <source>
        <dbReference type="ARBA" id="ARBA00022840"/>
    </source>
</evidence>
<evidence type="ECO:0000256" key="2">
    <source>
        <dbReference type="ARBA" id="ARBA00022692"/>
    </source>
</evidence>
<evidence type="ECO:0000256" key="1">
    <source>
        <dbReference type="ARBA" id="ARBA00004141"/>
    </source>
</evidence>
<gene>
    <name evidence="10" type="ORF">SUZIE_177410</name>
</gene>
<dbReference type="GO" id="GO:0005524">
    <property type="term" value="F:ATP binding"/>
    <property type="evidence" value="ECO:0007669"/>
    <property type="project" value="UniProtKB-KW"/>
</dbReference>
<feature type="domain" description="ABC transporter" evidence="9">
    <location>
        <begin position="854"/>
        <end position="1085"/>
    </location>
</feature>
<protein>
    <submittedName>
        <fullName evidence="10">Retinal-specific ATP-binding cassette transporter</fullName>
    </submittedName>
</protein>
<keyword evidence="5 8" id="KW-1133">Transmembrane helix</keyword>
<keyword evidence="11" id="KW-1185">Reference proteome</keyword>
<feature type="transmembrane region" description="Helical" evidence="8">
    <location>
        <begin position="1286"/>
        <end position="1307"/>
    </location>
</feature>
<dbReference type="SMART" id="SM00382">
    <property type="entry name" value="AAA"/>
    <property type="match status" value="2"/>
</dbReference>
<dbReference type="InterPro" id="IPR013525">
    <property type="entry name" value="ABC2_TM"/>
</dbReference>
<comment type="caution">
    <text evidence="10">The sequence shown here is derived from an EMBL/GenBank/DDBJ whole genome shotgun (WGS) entry which is preliminary data.</text>
</comment>
<dbReference type="InterPro" id="IPR003593">
    <property type="entry name" value="AAA+_ATPase"/>
</dbReference>
<evidence type="ECO:0000256" key="5">
    <source>
        <dbReference type="ARBA" id="ARBA00022989"/>
    </source>
</evidence>
<feature type="compositionally biased region" description="Polar residues" evidence="7">
    <location>
        <begin position="1222"/>
        <end position="1238"/>
    </location>
</feature>
<evidence type="ECO:0000256" key="3">
    <source>
        <dbReference type="ARBA" id="ARBA00022741"/>
    </source>
</evidence>
<feature type="domain" description="ABC transporter" evidence="9">
    <location>
        <begin position="1829"/>
        <end position="2070"/>
    </location>
</feature>
<feature type="region of interest" description="Disordered" evidence="7">
    <location>
        <begin position="1219"/>
        <end position="1254"/>
    </location>
</feature>
<keyword evidence="4 10" id="KW-0067">ATP-binding</keyword>
<proteinExistence type="predicted"/>
<dbReference type="InterPro" id="IPR003439">
    <property type="entry name" value="ABC_transporter-like_ATP-bd"/>
</dbReference>
<feature type="transmembrane region" description="Helical" evidence="8">
    <location>
        <begin position="686"/>
        <end position="709"/>
    </location>
</feature>
<dbReference type="InterPro" id="IPR026082">
    <property type="entry name" value="ABCA"/>
</dbReference>
<dbReference type="GO" id="GO:0016020">
    <property type="term" value="C:membrane"/>
    <property type="evidence" value="ECO:0007669"/>
    <property type="project" value="UniProtKB-SubCell"/>
</dbReference>
<dbReference type="GO" id="GO:0005319">
    <property type="term" value="F:lipid transporter activity"/>
    <property type="evidence" value="ECO:0007669"/>
    <property type="project" value="TreeGrafter"/>
</dbReference>
<dbReference type="EMBL" id="JAATJV010392582">
    <property type="protein sequence ID" value="MBZ3884331.1"/>
    <property type="molecule type" value="Genomic_DNA"/>
</dbReference>
<dbReference type="InterPro" id="IPR027417">
    <property type="entry name" value="P-loop_NTPase"/>
</dbReference>
<evidence type="ECO:0000313" key="10">
    <source>
        <dbReference type="EMBL" id="MBZ3884331.1"/>
    </source>
</evidence>
<accession>A0AA41N5W5</accession>
<dbReference type="Proteomes" id="UP001166674">
    <property type="component" value="Unassembled WGS sequence"/>
</dbReference>
<feature type="transmembrane region" description="Helical" evidence="8">
    <location>
        <begin position="1704"/>
        <end position="1726"/>
    </location>
</feature>
<evidence type="ECO:0000313" key="11">
    <source>
        <dbReference type="Proteomes" id="UP001166674"/>
    </source>
</evidence>
<dbReference type="Gene3D" id="3.40.50.300">
    <property type="entry name" value="P-loop containing nucleotide triphosphate hydrolases"/>
    <property type="match status" value="2"/>
</dbReference>
<feature type="transmembrane region" description="Helical" evidence="8">
    <location>
        <begin position="1674"/>
        <end position="1692"/>
    </location>
</feature>
<dbReference type="PANTHER" id="PTHR19229:SF190">
    <property type="entry name" value="RETINAL-SPECIFIC PHOSPHOLIPID-TRANSPORTING ATPASE ABCA4"/>
    <property type="match status" value="1"/>
</dbReference>
<dbReference type="Pfam" id="PF12698">
    <property type="entry name" value="ABC2_membrane_3"/>
    <property type="match status" value="2"/>
</dbReference>
<dbReference type="SUPFAM" id="SSF52540">
    <property type="entry name" value="P-loop containing nucleoside triphosphate hydrolases"/>
    <property type="match status" value="2"/>
</dbReference>
<dbReference type="CDD" id="cd03263">
    <property type="entry name" value="ABC_subfamily_A"/>
    <property type="match status" value="2"/>
</dbReference>
<dbReference type="FunFam" id="3.40.50.300:FF:000264">
    <property type="entry name" value="ATP-binding cassette, sub-family A (ABC1), member 1"/>
    <property type="match status" value="1"/>
</dbReference>
<feature type="transmembrane region" description="Helical" evidence="8">
    <location>
        <begin position="649"/>
        <end position="674"/>
    </location>
</feature>
<reference evidence="10" key="1">
    <citation type="submission" date="2020-03" db="EMBL/GenBank/DDBJ databases">
        <title>Studies in the Genomics of Life Span.</title>
        <authorList>
            <person name="Glass D."/>
        </authorList>
    </citation>
    <scope>NUCLEOTIDE SEQUENCE</scope>
    <source>
        <strain evidence="10">SUZIE</strain>
        <tissue evidence="10">Muscle</tissue>
    </source>
</reference>
<feature type="transmembrane region" description="Helical" evidence="8">
    <location>
        <begin position="715"/>
        <end position="736"/>
    </location>
</feature>
<organism evidence="10 11">
    <name type="scientific">Sciurus carolinensis</name>
    <name type="common">Eastern gray squirrel</name>
    <dbReference type="NCBI Taxonomy" id="30640"/>
    <lineage>
        <taxon>Eukaryota</taxon>
        <taxon>Metazoa</taxon>
        <taxon>Chordata</taxon>
        <taxon>Craniata</taxon>
        <taxon>Vertebrata</taxon>
        <taxon>Euteleostomi</taxon>
        <taxon>Mammalia</taxon>
        <taxon>Eutheria</taxon>
        <taxon>Euarchontoglires</taxon>
        <taxon>Glires</taxon>
        <taxon>Rodentia</taxon>
        <taxon>Sciuromorpha</taxon>
        <taxon>Sciuridae</taxon>
        <taxon>Sciurinae</taxon>
        <taxon>Sciurini</taxon>
        <taxon>Sciurus</taxon>
    </lineage>
</organism>
<sequence>MWEKDQVTGKRTVGYEQDQQQSHQTSQGPQLSDVSQQGEEDHGQKAAPLQQWELLGLARVYRDFQGLLLNAPESQHFGQVWTELRTLSQFMDTLRTHPERIAGRGVRIRDILKDEETLTPFLIKNIGLSNSVVHLLVNSQVRVEQFAYGVPDLALKDIACSEALLDRFIIFSQHRGARTVHDALCSLSQGTLQWIEDTLYANVDFFKLFRVLPTLLDSSSEGINLKSWGKIVSDISPRIQEFIHQPSVQDLLWVTRPLLQNGGPQTFTQLMSILSDLLCGYPEGGGSRVFSFNWYEDNNYKAFLGIDSTRKDPIYSYDKRTTSFCNALIQSLESNPLTKIAWRAAKPLLMGKILFTPDSPAAQRILKNANSTFEELERLRKLVKAWEEIGPQIWYFFDSSTQMTMIRDTLEHPTVKNFLNRHVGEEGITAEVLLNFLYNGPPENRAAGMINFDWRDIFNITDRSLRLVNQYLECLVLDKFESYDDEIQLTQRALSLLEENRFWAGVVFPDMYPWTSSLPPHVKYKIRMDIDVVEKTNKIKDRYWDSGPRADPVEDFRYIWGGFAYLQDMVEQGITRSQAQVEVPVGVYLQQMPYPCFVDDSFMIILNRCFPIFMVLAWIYSVSMTVKGIVLEKELRLKETLKNQGVSNAVIWCTWFLDSFSIMSMSIFLLTVFIMHGRILHYSDPFIVFLFLLTFSTATIMQCFLLSTFFSKASLAAACSGVIYFTLYLPHILCFAWQDRMTAELKKAVSLLSPVAFGFGTEYLVRFEEQGLGLQWNNIGNSPMEGDEYSFLLSMEMMLLDAAIYGLLAWYLDQVFPGHHGTPLPWYFLLQESYWLGGEDSFFERELPGLVPGVCVKNLVKVFEPGSRPAVDRLNITFYENQITAFLGHNGAGKTTTLSILTGLLPPTSGTVLIGGKDIETSLDAIRQSLGMCPQHNILFHHLTVAEHILFYAQLKGKSWEEAQLGMEAMLEDTGLHHKRNEEAQDLSGGMQRKLSVAIAFVGDAKVVILDEPTSGVDPYSRRSIWDLLLKYRSGRTIIMSTHHMDEADLLGDRIAIISQGRLYCSGTPLFLKNCFGTGFYLTLVRKMKNIQSQRSGCEVRVCPGKEPVMDEREHMTWGDVNELMDVVCHHVPEAKLVECIGQELIFLLPNKNFKQRAYASLFRELEETLADLGLSSFGISDTPLEEIFLKVTEDSDSGPLFADGTRREHASMLHPCLSPSEKAQQPAQSSNTCSPTQAAHPEGQPPPEPQRTGMVLNTGLRLVLQHVQALLIKRFHHAVRSRKDFLAQMVLPATFVFLALVLSIIVPPFGEYPALTLHPWIYGQQYTFFSMDEPGSKHLEVLADVLLNKPGFGNRCLKEEWLLEYPCGNSTPWKTPPVSPNITHLFQKQKWTPANPSPSCQCSTREKLTMLPECPEGAGGLPPPQRIQRSTEILQNLTNRNISDYLVKTYPALIRSSLKSKFWVNEQRYGGISIGGKLPVVPITGEDLVGFLSELGRIMNVSGGPITREASEEMSDFLKYLETEDNIKVWFNNKGWHALVSFLNVAHNAILRANLPKDRNPEEHGITVISQPLNLTKEQLSEITVLTTSVDAVVAICVIFAMSFVPASFVLYLIQERVNKAKHLQFVSGVSATTYWMTNFLWDIMNYAVSAGLVVGIFMGFQKKAYTSPRSLPALIALLMLYGWAVIPMMYPASFLFDVPSTAYVALSCANLFIGINSSAITFILELFENNQTLLRFNAMLRKLLIIFPHFCLGRGLIDLALSQAVTDVYARFGEEHSPNPFQWDLIGKNLVAMAAEGVVYFLLNLLVQQHFFFTRWMAEPTKEPIVDEDDDVAEERQRITSGGNKTDILRLNELTKCFGLLGVNGAGKTTTFKMLTGDTAVTSGDATIAGKSILTNISEVHQNMGYCPQFDAVDDLLTGREHLYLYARLRGVPAEEIEKVASWSIQSLGLSLHADRLVGTYSGGNKRKLSTAMALIGCPPLVLLDEPTTGMDPQARRMLWNTIVSIIREGRAVVLTSHRFGDGYIVTMKIKSPKDDLLPDLNPVEQFFQGNFPGSVQRERHYNMLQFQVSSSSLARIFQLLLSHKDSLFIEEYSVTQTTLDQASPPLGHQAQERRLCTDWARMPNTGCS</sequence>
<evidence type="ECO:0000259" key="9">
    <source>
        <dbReference type="PROSITE" id="PS50893"/>
    </source>
</evidence>
<name>A0AA41N5W5_SCICA</name>
<feature type="transmembrane region" description="Helical" evidence="8">
    <location>
        <begin position="1645"/>
        <end position="1662"/>
    </location>
</feature>
<feature type="compositionally biased region" description="Low complexity" evidence="7">
    <location>
        <begin position="17"/>
        <end position="30"/>
    </location>
</feature>
<comment type="subcellular location">
    <subcellularLocation>
        <location evidence="1">Membrane</location>
        <topology evidence="1">Multi-pass membrane protein</topology>
    </subcellularLocation>
</comment>
<feature type="region of interest" description="Disordered" evidence="7">
    <location>
        <begin position="1"/>
        <end position="45"/>
    </location>
</feature>
<dbReference type="PROSITE" id="PS00211">
    <property type="entry name" value="ABC_TRANSPORTER_1"/>
    <property type="match status" value="1"/>
</dbReference>
<dbReference type="GO" id="GO:0016887">
    <property type="term" value="F:ATP hydrolysis activity"/>
    <property type="evidence" value="ECO:0007669"/>
    <property type="project" value="InterPro"/>
</dbReference>
<keyword evidence="6 8" id="KW-0472">Membrane</keyword>
<evidence type="ECO:0000256" key="8">
    <source>
        <dbReference type="SAM" id="Phobius"/>
    </source>
</evidence>
<dbReference type="InterPro" id="IPR056264">
    <property type="entry name" value="R2_ABCA1-4-like"/>
</dbReference>
<feature type="transmembrane region" description="Helical" evidence="8">
    <location>
        <begin position="1787"/>
        <end position="1809"/>
    </location>
</feature>
<evidence type="ECO:0000256" key="6">
    <source>
        <dbReference type="ARBA" id="ARBA00023136"/>
    </source>
</evidence>
<feature type="transmembrane region" description="Helical" evidence="8">
    <location>
        <begin position="1746"/>
        <end position="1767"/>
    </location>
</feature>
<evidence type="ECO:0000256" key="7">
    <source>
        <dbReference type="SAM" id="MobiDB-lite"/>
    </source>
</evidence>
<feature type="transmembrane region" description="Helical" evidence="8">
    <location>
        <begin position="609"/>
        <end position="629"/>
    </location>
</feature>
<keyword evidence="2 8" id="KW-0812">Transmembrane</keyword>
<keyword evidence="3" id="KW-0547">Nucleotide-binding</keyword>